<dbReference type="InterPro" id="IPR001279">
    <property type="entry name" value="Metallo-B-lactamas"/>
</dbReference>
<dbReference type="Proteomes" id="UP001153069">
    <property type="component" value="Unassembled WGS sequence"/>
</dbReference>
<dbReference type="PANTHER" id="PTHR46018:SF2">
    <property type="entry name" value="ZINC PHOSPHODIESTERASE ELAC PROTEIN 1"/>
    <property type="match status" value="1"/>
</dbReference>
<feature type="signal peptide" evidence="1">
    <location>
        <begin position="1"/>
        <end position="18"/>
    </location>
</feature>
<dbReference type="SMART" id="SM00849">
    <property type="entry name" value="Lactamase_B"/>
    <property type="match status" value="1"/>
</dbReference>
<organism evidence="3 4">
    <name type="scientific">Seminavis robusta</name>
    <dbReference type="NCBI Taxonomy" id="568900"/>
    <lineage>
        <taxon>Eukaryota</taxon>
        <taxon>Sar</taxon>
        <taxon>Stramenopiles</taxon>
        <taxon>Ochrophyta</taxon>
        <taxon>Bacillariophyta</taxon>
        <taxon>Bacillariophyceae</taxon>
        <taxon>Bacillariophycidae</taxon>
        <taxon>Naviculales</taxon>
        <taxon>Naviculaceae</taxon>
        <taxon>Seminavis</taxon>
    </lineage>
</organism>
<name>A0A9N8E7F3_9STRA</name>
<evidence type="ECO:0000259" key="2">
    <source>
        <dbReference type="SMART" id="SM00849"/>
    </source>
</evidence>
<dbReference type="AlphaFoldDB" id="A0A9N8E7F3"/>
<dbReference type="OrthoDB" id="527344at2759"/>
<feature type="chain" id="PRO_5040127156" evidence="1">
    <location>
        <begin position="19"/>
        <end position="365"/>
    </location>
</feature>
<gene>
    <name evidence="3" type="ORF">SEMRO_701_G189770.1</name>
</gene>
<comment type="caution">
    <text evidence="3">The sequence shown here is derived from an EMBL/GenBank/DDBJ whole genome shotgun (WGS) entry which is preliminary data.</text>
</comment>
<keyword evidence="1" id="KW-0732">Signal</keyword>
<dbReference type="EMBL" id="CAICTM010000700">
    <property type="protein sequence ID" value="CAB9515235.1"/>
    <property type="molecule type" value="Genomic_DNA"/>
</dbReference>
<evidence type="ECO:0000256" key="1">
    <source>
        <dbReference type="SAM" id="SignalP"/>
    </source>
</evidence>
<dbReference type="InterPro" id="IPR036866">
    <property type="entry name" value="RibonucZ/Hydroxyglut_hydro"/>
</dbReference>
<keyword evidence="4" id="KW-1185">Reference proteome</keyword>
<protein>
    <submittedName>
        <fullName evidence="3">Ribonuclease Z</fullName>
    </submittedName>
</protein>
<evidence type="ECO:0000313" key="3">
    <source>
        <dbReference type="EMBL" id="CAB9515235.1"/>
    </source>
</evidence>
<dbReference type="Gene3D" id="3.60.15.10">
    <property type="entry name" value="Ribonuclease Z/Hydroxyacylglutathione hydrolase-like"/>
    <property type="match status" value="1"/>
</dbReference>
<reference evidence="3" key="1">
    <citation type="submission" date="2020-06" db="EMBL/GenBank/DDBJ databases">
        <authorList>
            <consortium name="Plant Systems Biology data submission"/>
        </authorList>
    </citation>
    <scope>NUCLEOTIDE SEQUENCE</scope>
    <source>
        <strain evidence="3">D6</strain>
    </source>
</reference>
<evidence type="ECO:0000313" key="4">
    <source>
        <dbReference type="Proteomes" id="UP001153069"/>
    </source>
</evidence>
<dbReference type="Pfam" id="PF23023">
    <property type="entry name" value="Anti-Pycsar_Apyc1"/>
    <property type="match status" value="1"/>
</dbReference>
<dbReference type="SUPFAM" id="SSF56281">
    <property type="entry name" value="Metallo-hydrolase/oxidoreductase"/>
    <property type="match status" value="1"/>
</dbReference>
<proteinExistence type="predicted"/>
<dbReference type="PANTHER" id="PTHR46018">
    <property type="entry name" value="ZINC PHOSPHODIESTERASE ELAC PROTEIN 1"/>
    <property type="match status" value="1"/>
</dbReference>
<feature type="domain" description="Metallo-beta-lactamase" evidence="2">
    <location>
        <begin position="61"/>
        <end position="271"/>
    </location>
</feature>
<dbReference type="GO" id="GO:0042781">
    <property type="term" value="F:3'-tRNA processing endoribonuclease activity"/>
    <property type="evidence" value="ECO:0007669"/>
    <property type="project" value="TreeGrafter"/>
</dbReference>
<accession>A0A9N8E7F3</accession>
<sequence length="365" mass="38514">MKLATAIISLLLAASVAADGTSHIRRSRRVNQDSSCMEITALGVLGGPVTDIGLAQSSTLVTYGTVADDCTSGVKLMFDIGRGAVTNLSKKWNFGTKDIDAIFITHIHSDHVNDLSIFLQNLWHFNGSPVDIVCSQDAQVTGSDGVTRTMSCQQLVEHIDDPFTASGEIAQRRAENAARNAEGPSGLANTVLFAPAEEPEVVWSSGGVQVKAIRTNHVGGSAAYRVDTPAGSVVISGDASNDSGDPTARPYSTSDQVELLANGADVLVHAVIHPSALRSAPGEPGLPEAIYNRQSTAQDVGAMAQRLGTADLILTHQIPPVGSNRFQNLLNKNDYRQIIADDGGYTGTVLVATDMDSIRIPKNQS</sequence>